<feature type="transmembrane region" description="Helical" evidence="1">
    <location>
        <begin position="185"/>
        <end position="211"/>
    </location>
</feature>
<sequence length="264" mass="27587">MRSVFVRALADQRRSLIGWGIGLFLMVLMETALWPSIGKMPDLRQFLANYPEAMRKLFDIEDFGTGAGFVNTELFSILVPVLLLTYAIGRGARAIAGEEEAGTLDVLLVTPVTTTGLLAYQAAALLTGLLTLGTVLYAAVVAGSVLFGLGIGLFPLLSATLAMVLLAAEFGFLALAVGAVTGRRAVAIGVAAASAVGAYLLYVAGELVTAVQPWQWLSPFDQAMSGGPIGAGFRAVHLVMPVVAVLLVAAAAPRFARRDISVAH</sequence>
<protein>
    <recommendedName>
        <fullName evidence="4">ABC transporter permease</fullName>
    </recommendedName>
</protein>
<keyword evidence="1" id="KW-1133">Transmembrane helix</keyword>
<keyword evidence="1" id="KW-0472">Membrane</keyword>
<feature type="transmembrane region" description="Helical" evidence="1">
    <location>
        <begin position="231"/>
        <end position="252"/>
    </location>
</feature>
<evidence type="ECO:0000313" key="2">
    <source>
        <dbReference type="EMBL" id="WIM92872.1"/>
    </source>
</evidence>
<reference evidence="2 3" key="1">
    <citation type="submission" date="2023-06" db="EMBL/GenBank/DDBJ databases">
        <authorList>
            <person name="Yushchuk O."/>
            <person name="Binda E."/>
            <person name="Ruckert-Reed C."/>
            <person name="Fedorenko V."/>
            <person name="Kalinowski J."/>
            <person name="Marinelli F."/>
        </authorList>
    </citation>
    <scope>NUCLEOTIDE SEQUENCE [LARGE SCALE GENOMIC DNA]</scope>
    <source>
        <strain evidence="2 3">NRRL 3884</strain>
    </source>
</reference>
<keyword evidence="3" id="KW-1185">Reference proteome</keyword>
<accession>A0ABY8W5T4</accession>
<feature type="transmembrane region" description="Helical" evidence="1">
    <location>
        <begin position="153"/>
        <end position="178"/>
    </location>
</feature>
<proteinExistence type="predicted"/>
<feature type="transmembrane region" description="Helical" evidence="1">
    <location>
        <begin position="123"/>
        <end position="147"/>
    </location>
</feature>
<evidence type="ECO:0008006" key="4">
    <source>
        <dbReference type="Google" id="ProtNLM"/>
    </source>
</evidence>
<name>A0ABY8W5T4_9ACTN</name>
<evidence type="ECO:0000256" key="1">
    <source>
        <dbReference type="SAM" id="Phobius"/>
    </source>
</evidence>
<dbReference type="Pfam" id="PF12679">
    <property type="entry name" value="ABC2_membrane_2"/>
    <property type="match status" value="1"/>
</dbReference>
<keyword evidence="1" id="KW-0812">Transmembrane</keyword>
<dbReference type="EMBL" id="CP126980">
    <property type="protein sequence ID" value="WIM92872.1"/>
    <property type="molecule type" value="Genomic_DNA"/>
</dbReference>
<gene>
    <name evidence="2" type="ORF">ACTOB_004830</name>
</gene>
<feature type="transmembrane region" description="Helical" evidence="1">
    <location>
        <begin position="16"/>
        <end position="37"/>
    </location>
</feature>
<evidence type="ECO:0000313" key="3">
    <source>
        <dbReference type="Proteomes" id="UP001240150"/>
    </source>
</evidence>
<dbReference type="RefSeq" id="WP_284914079.1">
    <property type="nucleotide sequence ID" value="NZ_CP126980.1"/>
</dbReference>
<organism evidence="2 3">
    <name type="scientific">Actinoplanes oblitus</name>
    <dbReference type="NCBI Taxonomy" id="3040509"/>
    <lineage>
        <taxon>Bacteria</taxon>
        <taxon>Bacillati</taxon>
        <taxon>Actinomycetota</taxon>
        <taxon>Actinomycetes</taxon>
        <taxon>Micromonosporales</taxon>
        <taxon>Micromonosporaceae</taxon>
        <taxon>Actinoplanes</taxon>
    </lineage>
</organism>
<dbReference type="Proteomes" id="UP001240150">
    <property type="component" value="Chromosome"/>
</dbReference>
<feature type="transmembrane region" description="Helical" evidence="1">
    <location>
        <begin position="66"/>
        <end position="88"/>
    </location>
</feature>